<evidence type="ECO:0000256" key="1">
    <source>
        <dbReference type="ARBA" id="ARBA00023172"/>
    </source>
</evidence>
<dbReference type="InterPro" id="IPR013762">
    <property type="entry name" value="Integrase-like_cat_sf"/>
</dbReference>
<reference evidence="3 4" key="1">
    <citation type="journal article" date="2010" name="PLoS ONE">
        <title>The glycobiome of the rumen bacterium Butyrivibrio proteoclasticus B316(T) highlights adaptation to a polysaccharide-rich environment.</title>
        <authorList>
            <person name="Kelly W.J."/>
            <person name="Leahy S.C."/>
            <person name="Altermann E."/>
            <person name="Yeoman C.J."/>
            <person name="Dunne J.C."/>
            <person name="Kong Z."/>
            <person name="Pacheco D.M."/>
            <person name="Li D."/>
            <person name="Noel S.J."/>
            <person name="Moon C.D."/>
            <person name="Cookson A.L."/>
            <person name="Attwood G.T."/>
        </authorList>
    </citation>
    <scope>NUCLEOTIDE SEQUENCE [LARGE SCALE GENOMIC DNA]</scope>
    <source>
        <strain evidence="4">ATCC 51982 / DSM 14932 / B316</strain>
    </source>
</reference>
<dbReference type="KEGG" id="bpb:bpr_III095"/>
<keyword evidence="4" id="KW-1185">Reference proteome</keyword>
<dbReference type="EMBL" id="CP001811">
    <property type="protein sequence ID" value="ADL35783.1"/>
    <property type="molecule type" value="Genomic_DNA"/>
</dbReference>
<dbReference type="Proteomes" id="UP000001299">
    <property type="component" value="Chromosome 2"/>
</dbReference>
<evidence type="ECO:0000259" key="2">
    <source>
        <dbReference type="Pfam" id="PF00589"/>
    </source>
</evidence>
<dbReference type="Pfam" id="PF00589">
    <property type="entry name" value="Phage_integrase"/>
    <property type="match status" value="1"/>
</dbReference>
<dbReference type="Gene3D" id="1.10.443.10">
    <property type="entry name" value="Intergrase catalytic core"/>
    <property type="match status" value="1"/>
</dbReference>
<dbReference type="HOGENOM" id="CLU_1040833_0_0_9"/>
<evidence type="ECO:0000313" key="4">
    <source>
        <dbReference type="Proteomes" id="UP000001299"/>
    </source>
</evidence>
<evidence type="ECO:0000313" key="3">
    <source>
        <dbReference type="EMBL" id="ADL35783.1"/>
    </source>
</evidence>
<dbReference type="InterPro" id="IPR011010">
    <property type="entry name" value="DNA_brk_join_enz"/>
</dbReference>
<organism evidence="3 4">
    <name type="scientific">Butyrivibrio proteoclasticus (strain ATCC 51982 / DSM 14932 / B316)</name>
    <name type="common">Clostridium proteoclasticum</name>
    <dbReference type="NCBI Taxonomy" id="515622"/>
    <lineage>
        <taxon>Bacteria</taxon>
        <taxon>Bacillati</taxon>
        <taxon>Bacillota</taxon>
        <taxon>Clostridia</taxon>
        <taxon>Lachnospirales</taxon>
        <taxon>Lachnospiraceae</taxon>
        <taxon>Butyrivibrio</taxon>
    </lineage>
</organism>
<dbReference type="Gene3D" id="3.40.960.10">
    <property type="entry name" value="VSR Endonuclease"/>
    <property type="match status" value="1"/>
</dbReference>
<dbReference type="SUPFAM" id="SSF56349">
    <property type="entry name" value="DNA breaking-rejoining enzymes"/>
    <property type="match status" value="1"/>
</dbReference>
<gene>
    <name evidence="3" type="ordered locus">bpr_III095</name>
</gene>
<feature type="domain" description="Tyr recombinase" evidence="2">
    <location>
        <begin position="8"/>
        <end position="114"/>
    </location>
</feature>
<accession>E0S301</accession>
<dbReference type="GO" id="GO:0003677">
    <property type="term" value="F:DNA binding"/>
    <property type="evidence" value="ECO:0007669"/>
    <property type="project" value="InterPro"/>
</dbReference>
<dbReference type="InterPro" id="IPR002104">
    <property type="entry name" value="Integrase_catalytic"/>
</dbReference>
<dbReference type="eggNOG" id="COG0582">
    <property type="taxonomic scope" value="Bacteria"/>
</dbReference>
<keyword evidence="1" id="KW-0233">DNA recombination</keyword>
<sequence length="267" mass="31163">MNKTTVELSKRQYKEIIKTMREGGTGFRPNVRIATALVIEANLGLRIEDILSLKLGDIIADGNRYRFNIVEKKTGKKRVFTVPKTIYKYLQRYADKNGKTQDDILFDVCERQVQQLLKTICDYLGYENIGTRYYDYLEKSGHDCDGIKLSGEIIVETFLKKNSIRFKTQRDTLQCINPDTGYVMPYDFEIIGKRILIEVQGEQHRSFIPRFHVTEEGFEYQKKKDEYKKSFAEGKGYKLIEIWYDELENEAYKNKIIDALQIGKLGA</sequence>
<dbReference type="AlphaFoldDB" id="E0S301"/>
<dbReference type="GO" id="GO:0015074">
    <property type="term" value="P:DNA integration"/>
    <property type="evidence" value="ECO:0007669"/>
    <property type="project" value="InterPro"/>
</dbReference>
<protein>
    <submittedName>
        <fullName evidence="3">Phage integrase family protein</fullName>
    </submittedName>
</protein>
<proteinExistence type="predicted"/>
<dbReference type="STRING" id="515622.bpr_III095"/>
<dbReference type="GO" id="GO:0006310">
    <property type="term" value="P:DNA recombination"/>
    <property type="evidence" value="ECO:0007669"/>
    <property type="project" value="UniProtKB-KW"/>
</dbReference>
<name>E0S301_BUTPB</name>